<protein>
    <submittedName>
        <fullName evidence="2">Opacity protein-like surface antigen</fullName>
    </submittedName>
</protein>
<dbReference type="RefSeq" id="WP_184658689.1">
    <property type="nucleotide sequence ID" value="NZ_CP031518.1"/>
</dbReference>
<evidence type="ECO:0000256" key="1">
    <source>
        <dbReference type="SAM" id="Coils"/>
    </source>
</evidence>
<sequence length="724" mass="82719">MAEHIFYFLDKVKRYLFIILLLPFSMIFAEEKGIVLLISENSIQYGKLTSTEQLYARSALQMFIGNLTLVDEIVVRTESNDNALREVQKKSQIEASVGLASVQSAYAIDAGAKADIIIDFSLVKFNGSWKLSYKASDIEHLTILFAKESALFSLEQIDKETDALSFSVLDSLSKRGYISPLPFNIKTQLLHEADSEENFRKYIAEYETRALDLKKQLDLLQKEALTAEERIKNESAERTLRLKIEMAERKKSVLEESERNRRSEAEELRKRQAEINELSEKQRLDFEKRLSILENRRSEILKASVRSLSLKKRIELIEADRENLKTIKKQVELSVAESNAYYDSEKRKETAAKNREGWRKADLSEGKPTDAAKEFRKAELAQIAKKWDERKLLAENEIRAGVKKVLASYEEAFARSLSELEATEFTFTSISRSENHIQLYIDEYDAQEESWTVHTKTDFSSIPLLLSPYKDMPNIQIRYTDMTGKKIPRGTDVDSYNRYRDNVEWADLYFRAAVPYLYATLSLHVQYDEKLNKYKANFTTFTITKVENSQTIYRSGKNLLRSSAQGKHFLQNQKPRKGVFLDGTFAKSFLYDWQAGSRLSAFWGDKFLFAGAGMSVFGAKYADDYSVNFEKGRLISFMALGGVSVTVFRVRPYVEMGAGYYFTTADLNDGADDVKLPSGFCASLGGGADYYITKNLTVGAFYALTYNYGCGFVDNYGLRVGINF</sequence>
<dbReference type="Gene3D" id="2.40.160.20">
    <property type="match status" value="1"/>
</dbReference>
<keyword evidence="3" id="KW-1185">Reference proteome</keyword>
<dbReference type="EMBL" id="JACHFQ010000004">
    <property type="protein sequence ID" value="MBB5225918.1"/>
    <property type="molecule type" value="Genomic_DNA"/>
</dbReference>
<evidence type="ECO:0000313" key="3">
    <source>
        <dbReference type="Proteomes" id="UP000518887"/>
    </source>
</evidence>
<proteinExistence type="predicted"/>
<name>A0A7W8LM15_9SPIR</name>
<gene>
    <name evidence="2" type="ORF">HNP76_001286</name>
</gene>
<dbReference type="AlphaFoldDB" id="A0A7W8LM15"/>
<keyword evidence="1" id="KW-0175">Coiled coil</keyword>
<dbReference type="SUPFAM" id="SSF56925">
    <property type="entry name" value="OMPA-like"/>
    <property type="match status" value="1"/>
</dbReference>
<comment type="caution">
    <text evidence="2">The sequence shown here is derived from an EMBL/GenBank/DDBJ whole genome shotgun (WGS) entry which is preliminary data.</text>
</comment>
<dbReference type="InterPro" id="IPR011250">
    <property type="entry name" value="OMP/PagP_B-barrel"/>
</dbReference>
<dbReference type="Proteomes" id="UP000518887">
    <property type="component" value="Unassembled WGS sequence"/>
</dbReference>
<reference evidence="2 3" key="1">
    <citation type="submission" date="2020-08" db="EMBL/GenBank/DDBJ databases">
        <title>Genomic Encyclopedia of Type Strains, Phase IV (KMG-IV): sequencing the most valuable type-strain genomes for metagenomic binning, comparative biology and taxonomic classification.</title>
        <authorList>
            <person name="Goeker M."/>
        </authorList>
    </citation>
    <scope>NUCLEOTIDE SEQUENCE [LARGE SCALE GENOMIC DNA]</scope>
    <source>
        <strain evidence="2 3">DSM 103462</strain>
    </source>
</reference>
<evidence type="ECO:0000313" key="2">
    <source>
        <dbReference type="EMBL" id="MBB5225918.1"/>
    </source>
</evidence>
<accession>A0A7W8LM15</accession>
<feature type="coiled-coil region" evidence="1">
    <location>
        <begin position="203"/>
        <end position="296"/>
    </location>
</feature>
<organism evidence="2 3">
    <name type="scientific">Treponema ruminis</name>
    <dbReference type="NCBI Taxonomy" id="744515"/>
    <lineage>
        <taxon>Bacteria</taxon>
        <taxon>Pseudomonadati</taxon>
        <taxon>Spirochaetota</taxon>
        <taxon>Spirochaetia</taxon>
        <taxon>Spirochaetales</taxon>
        <taxon>Treponemataceae</taxon>
        <taxon>Treponema</taxon>
    </lineage>
</organism>